<protein>
    <recommendedName>
        <fullName evidence="3 9">NADH-ubiquinone oxidoreductase chain 1</fullName>
        <ecNumber evidence="9">7.1.1.2</ecNumber>
    </recommendedName>
</protein>
<evidence type="ECO:0000313" key="11">
    <source>
        <dbReference type="EMBL" id="AGI04233.2"/>
    </source>
</evidence>
<dbReference type="GO" id="GO:0008137">
    <property type="term" value="F:NADH dehydrogenase (ubiquinone) activity"/>
    <property type="evidence" value="ECO:0007669"/>
    <property type="project" value="UniProtKB-EC"/>
</dbReference>
<comment type="similarity">
    <text evidence="2 8">Belongs to the complex I subunit 1 family.</text>
</comment>
<dbReference type="PANTHER" id="PTHR11432">
    <property type="entry name" value="NADH DEHYDROGENASE SUBUNIT 1"/>
    <property type="match status" value="1"/>
</dbReference>
<keyword evidence="8" id="KW-0520">NAD</keyword>
<dbReference type="GO" id="GO:0003954">
    <property type="term" value="F:NADH dehydrogenase activity"/>
    <property type="evidence" value="ECO:0007669"/>
    <property type="project" value="TreeGrafter"/>
</dbReference>
<sequence>MQSIIITLTLLICVAYFSLFERKLLSLSQNRLGPNKVGPLGLLQPLSDAPKLLSKATYSQNESWEPFLMPFVAFFVSVLWWIPIPIPFNLWELENSLLILILISSVSTYGVVYCGVLAKSKYSVLGSLRAIVLSISFEFFLSTAVLVLIVVFSTFNIKVISLNQGVPHLMSFPAVGLTVWISFTAECARSPLDLPESESELVSGFNVEYGGSRYVLIYLSEGLLLMISSILMNILFTCKYNPLIIILWITVSIILRASVPRMRYDKCMKLGWEFLIPVLLSFMSIHILL</sequence>
<evidence type="ECO:0000256" key="5">
    <source>
        <dbReference type="ARBA" id="ARBA00022692"/>
    </source>
</evidence>
<accession>M4VNQ6</accession>
<keyword evidence="5 8" id="KW-0812">Transmembrane</keyword>
<dbReference type="PANTHER" id="PTHR11432:SF3">
    <property type="entry name" value="NADH-UBIQUINONE OXIDOREDUCTASE CHAIN 1"/>
    <property type="match status" value="1"/>
</dbReference>
<dbReference type="InterPro" id="IPR001694">
    <property type="entry name" value="NADH_UbQ_OxRdtase_su1/FPO"/>
</dbReference>
<dbReference type="EC" id="7.1.1.2" evidence="9"/>
<dbReference type="AlphaFoldDB" id="M4VNQ6"/>
<organism evidence="11">
    <name type="scientific">Pediculus schaeffi</name>
    <name type="common">Louse</name>
    <dbReference type="NCBI Taxonomy" id="240286"/>
    <lineage>
        <taxon>Eukaryota</taxon>
        <taxon>Metazoa</taxon>
        <taxon>Ecdysozoa</taxon>
        <taxon>Arthropoda</taxon>
        <taxon>Hexapoda</taxon>
        <taxon>Insecta</taxon>
        <taxon>Pterygota</taxon>
        <taxon>Neoptera</taxon>
        <taxon>Paraneoptera</taxon>
        <taxon>Psocodea</taxon>
        <taxon>Troctomorpha</taxon>
        <taxon>Phthiraptera</taxon>
        <taxon>Anoplura</taxon>
        <taxon>Pediculidae</taxon>
        <taxon>Pediculus</taxon>
    </lineage>
</organism>
<dbReference type="Pfam" id="PF00146">
    <property type="entry name" value="NADHdh"/>
    <property type="match status" value="1"/>
</dbReference>
<feature type="transmembrane region" description="Helical" evidence="10">
    <location>
        <begin position="97"/>
        <end position="118"/>
    </location>
</feature>
<evidence type="ECO:0000256" key="6">
    <source>
        <dbReference type="ARBA" id="ARBA00022989"/>
    </source>
</evidence>
<evidence type="ECO:0000256" key="7">
    <source>
        <dbReference type="ARBA" id="ARBA00023136"/>
    </source>
</evidence>
<feature type="transmembrane region" description="Helical" evidence="10">
    <location>
        <begin position="67"/>
        <end position="90"/>
    </location>
</feature>
<keyword evidence="4" id="KW-0813">Transport</keyword>
<evidence type="ECO:0000256" key="1">
    <source>
        <dbReference type="ARBA" id="ARBA00004141"/>
    </source>
</evidence>
<evidence type="ECO:0000256" key="4">
    <source>
        <dbReference type="ARBA" id="ARBA00022448"/>
    </source>
</evidence>
<proteinExistence type="inferred from homology"/>
<feature type="transmembrane region" description="Helical" evidence="10">
    <location>
        <begin position="242"/>
        <end position="259"/>
    </location>
</feature>
<evidence type="ECO:0000256" key="2">
    <source>
        <dbReference type="ARBA" id="ARBA00010535"/>
    </source>
</evidence>
<keyword evidence="9" id="KW-0830">Ubiquinone</keyword>
<evidence type="ECO:0000256" key="10">
    <source>
        <dbReference type="SAM" id="Phobius"/>
    </source>
</evidence>
<geneLocation type="mitochondrion" evidence="11"/>
<reference evidence="11" key="1">
    <citation type="journal article" date="2014" name="Med. Vet. Entomol.">
        <title>Second-generation sequencing of entire mitochondrial coding-regions (approximately 15.4 kb) holds promise for study of the phylogeny and taxonomy of human body lice and head lice.</title>
        <authorList>
            <person name="Xiong H."/>
            <person name="Campelo D."/>
            <person name="Pollack R.J."/>
            <person name="Raoult D."/>
            <person name="Shao R."/>
            <person name="Alem M."/>
            <person name="Ali J."/>
            <person name="Bilcha K."/>
            <person name="Barker S.C."/>
        </authorList>
    </citation>
    <scope>NUCLEOTIDE SEQUENCE</scope>
</reference>
<evidence type="ECO:0000256" key="9">
    <source>
        <dbReference type="RuleBase" id="RU000473"/>
    </source>
</evidence>
<evidence type="ECO:0000256" key="8">
    <source>
        <dbReference type="RuleBase" id="RU000471"/>
    </source>
</evidence>
<feature type="transmembrane region" description="Helical" evidence="10">
    <location>
        <begin position="215"/>
        <end position="236"/>
    </location>
</feature>
<dbReference type="GO" id="GO:0009060">
    <property type="term" value="P:aerobic respiration"/>
    <property type="evidence" value="ECO:0007669"/>
    <property type="project" value="TreeGrafter"/>
</dbReference>
<gene>
    <name evidence="11" type="primary">nad1</name>
</gene>
<dbReference type="EMBL" id="KC241882">
    <property type="protein sequence ID" value="AGI04233.2"/>
    <property type="molecule type" value="Genomic_DNA"/>
</dbReference>
<keyword evidence="6 10" id="KW-1133">Transmembrane helix</keyword>
<feature type="transmembrane region" description="Helical" evidence="10">
    <location>
        <begin position="271"/>
        <end position="288"/>
    </location>
</feature>
<name>M4VNQ6_PEDSC</name>
<evidence type="ECO:0000256" key="3">
    <source>
        <dbReference type="ARBA" id="ARBA00021009"/>
    </source>
</evidence>
<reference evidence="11" key="2">
    <citation type="journal article" date="2015" name="BMC Genomics">
        <title>The mitochondrial genome of the chimpanzee louse, Pediculus schaeffi: insights into the process of mitochondrial genome fragmentation in the blood-sucking lice of great apes.</title>
        <authorList>
            <person name="Herd K.E."/>
            <person name="Barker S.C."/>
            <person name="Shao R."/>
        </authorList>
    </citation>
    <scope>NUCLEOTIDE SEQUENCE</scope>
</reference>
<comment type="catalytic activity">
    <reaction evidence="9">
        <text>a ubiquinone + NADH + 5 H(+)(in) = a ubiquinol + NAD(+) + 4 H(+)(out)</text>
        <dbReference type="Rhea" id="RHEA:29091"/>
        <dbReference type="Rhea" id="RHEA-COMP:9565"/>
        <dbReference type="Rhea" id="RHEA-COMP:9566"/>
        <dbReference type="ChEBI" id="CHEBI:15378"/>
        <dbReference type="ChEBI" id="CHEBI:16389"/>
        <dbReference type="ChEBI" id="CHEBI:17976"/>
        <dbReference type="ChEBI" id="CHEBI:57540"/>
        <dbReference type="ChEBI" id="CHEBI:57945"/>
        <dbReference type="EC" id="7.1.1.2"/>
    </reaction>
</comment>
<comment type="subcellular location">
    <subcellularLocation>
        <location evidence="1">Membrane</location>
        <topology evidence="1">Multi-pass membrane protein</topology>
    </subcellularLocation>
    <subcellularLocation>
        <location evidence="8">Mitochondrion inner membrane</location>
        <topology evidence="8">Multi-pass membrane protein</topology>
    </subcellularLocation>
</comment>
<keyword evidence="9 11" id="KW-0496">Mitochondrion</keyword>
<feature type="transmembrane region" description="Helical" evidence="10">
    <location>
        <begin position="130"/>
        <end position="152"/>
    </location>
</feature>
<dbReference type="GO" id="GO:0005743">
    <property type="term" value="C:mitochondrial inner membrane"/>
    <property type="evidence" value="ECO:0007669"/>
    <property type="project" value="UniProtKB-SubCell"/>
</dbReference>
<keyword evidence="7 10" id="KW-0472">Membrane</keyword>